<keyword evidence="2" id="KW-1185">Reference proteome</keyword>
<dbReference type="RefSeq" id="WP_331933067.1">
    <property type="nucleotide sequence ID" value="NZ_JBEPLU010000001.1"/>
</dbReference>
<sequence>MALAAAIFVSKRLQRAAFAVLCILAAHLVLAVASCEPEQASMGAARVELRP</sequence>
<protein>
    <recommendedName>
        <fullName evidence="3">Energy transducer TonB</fullName>
    </recommendedName>
</protein>
<evidence type="ECO:0008006" key="3">
    <source>
        <dbReference type="Google" id="ProtNLM"/>
    </source>
</evidence>
<name>A0ABV2EFW2_9CAUL</name>
<accession>A0ABV2EFW2</accession>
<comment type="caution">
    <text evidence="1">The sequence shown here is derived from an EMBL/GenBank/DDBJ whole genome shotgun (WGS) entry which is preliminary data.</text>
</comment>
<dbReference type="Proteomes" id="UP001549110">
    <property type="component" value="Unassembled WGS sequence"/>
</dbReference>
<evidence type="ECO:0000313" key="2">
    <source>
        <dbReference type="Proteomes" id="UP001549110"/>
    </source>
</evidence>
<proteinExistence type="predicted"/>
<organism evidence="1 2">
    <name type="scientific">Phenylobacterium koreense</name>
    <dbReference type="NCBI Taxonomy" id="266125"/>
    <lineage>
        <taxon>Bacteria</taxon>
        <taxon>Pseudomonadati</taxon>
        <taxon>Pseudomonadota</taxon>
        <taxon>Alphaproteobacteria</taxon>
        <taxon>Caulobacterales</taxon>
        <taxon>Caulobacteraceae</taxon>
        <taxon>Phenylobacterium</taxon>
    </lineage>
</organism>
<reference evidence="1 2" key="1">
    <citation type="submission" date="2024-06" db="EMBL/GenBank/DDBJ databases">
        <title>Genomic Encyclopedia of Type Strains, Phase IV (KMG-IV): sequencing the most valuable type-strain genomes for metagenomic binning, comparative biology and taxonomic classification.</title>
        <authorList>
            <person name="Goeker M."/>
        </authorList>
    </citation>
    <scope>NUCLEOTIDE SEQUENCE [LARGE SCALE GENOMIC DNA]</scope>
    <source>
        <strain evidence="1 2">DSM 17809</strain>
    </source>
</reference>
<gene>
    <name evidence="1" type="ORF">ABID41_000611</name>
</gene>
<dbReference type="EMBL" id="JBEPLU010000001">
    <property type="protein sequence ID" value="MET3525516.1"/>
    <property type="molecule type" value="Genomic_DNA"/>
</dbReference>
<evidence type="ECO:0000313" key="1">
    <source>
        <dbReference type="EMBL" id="MET3525516.1"/>
    </source>
</evidence>